<dbReference type="SUPFAM" id="SSF109854">
    <property type="entry name" value="DinB/YfiT-like putative metalloenzymes"/>
    <property type="match status" value="1"/>
</dbReference>
<name>A0A239PJ89_9PROT</name>
<dbReference type="InterPro" id="IPR034660">
    <property type="entry name" value="DinB/YfiT-like"/>
</dbReference>
<proteinExistence type="predicted"/>
<dbReference type="Proteomes" id="UP000198346">
    <property type="component" value="Unassembled WGS sequence"/>
</dbReference>
<dbReference type="Gene3D" id="1.20.120.450">
    <property type="entry name" value="dinb family like domain"/>
    <property type="match status" value="1"/>
</dbReference>
<evidence type="ECO:0008006" key="3">
    <source>
        <dbReference type="Google" id="ProtNLM"/>
    </source>
</evidence>
<sequence>MPLSLSDVAYASLNQMLAALDGVLDKGAAHARAKGVEEQVFLDWRLAPDMFPMKRQTQIACDIASRGLARLARVEPPSVPDTEESFEALRARVAKARDFIRALDRGAIDSQPEAEVTFPVGQETMTLKRRDYLLNFVLPNVYFHVTAAYALLRACGVPLGKADFLARPR</sequence>
<reference evidence="1 2" key="1">
    <citation type="submission" date="2017-07" db="EMBL/GenBank/DDBJ databases">
        <authorList>
            <person name="Sun Z.S."/>
            <person name="Albrecht U."/>
            <person name="Echele G."/>
            <person name="Lee C.C."/>
        </authorList>
    </citation>
    <scope>NUCLEOTIDE SEQUENCE [LARGE SCALE GENOMIC DNA]</scope>
    <source>
        <strain evidence="1 2">CGMCC 1.12710</strain>
    </source>
</reference>
<dbReference type="OrthoDB" id="338237at2"/>
<dbReference type="RefSeq" id="WP_089410658.1">
    <property type="nucleotide sequence ID" value="NZ_FZQA01000001.1"/>
</dbReference>
<gene>
    <name evidence="1" type="ORF">SAMN06297382_0122</name>
</gene>
<evidence type="ECO:0000313" key="2">
    <source>
        <dbReference type="Proteomes" id="UP000198346"/>
    </source>
</evidence>
<dbReference type="PANTHER" id="PTHR36922">
    <property type="entry name" value="BLL2446 PROTEIN"/>
    <property type="match status" value="1"/>
</dbReference>
<dbReference type="PANTHER" id="PTHR36922:SF1">
    <property type="entry name" value="DUF1993 DOMAIN-CONTAINING PROTEIN"/>
    <property type="match status" value="1"/>
</dbReference>
<keyword evidence="2" id="KW-1185">Reference proteome</keyword>
<dbReference type="EMBL" id="FZQA01000001">
    <property type="protein sequence ID" value="SNT67630.1"/>
    <property type="molecule type" value="Genomic_DNA"/>
</dbReference>
<evidence type="ECO:0000313" key="1">
    <source>
        <dbReference type="EMBL" id="SNT67630.1"/>
    </source>
</evidence>
<dbReference type="Pfam" id="PF09351">
    <property type="entry name" value="DUF1993"/>
    <property type="match status" value="1"/>
</dbReference>
<organism evidence="1 2">
    <name type="scientific">Amphiplicatus metriothermophilus</name>
    <dbReference type="NCBI Taxonomy" id="1519374"/>
    <lineage>
        <taxon>Bacteria</taxon>
        <taxon>Pseudomonadati</taxon>
        <taxon>Pseudomonadota</taxon>
        <taxon>Alphaproteobacteria</taxon>
        <taxon>Parvularculales</taxon>
        <taxon>Parvularculaceae</taxon>
        <taxon>Amphiplicatus</taxon>
    </lineage>
</organism>
<dbReference type="InterPro" id="IPR018531">
    <property type="entry name" value="DUF1993"/>
</dbReference>
<dbReference type="AlphaFoldDB" id="A0A239PJ89"/>
<accession>A0A239PJ89</accession>
<protein>
    <recommendedName>
        <fullName evidence="3">DUF1993 domain-containing protein</fullName>
    </recommendedName>
</protein>